<comment type="caution">
    <text evidence="1">The sequence shown here is derived from an EMBL/GenBank/DDBJ whole genome shotgun (WGS) entry which is preliminary data.</text>
</comment>
<dbReference type="AlphaFoldDB" id="A0A9D4KDK6"/>
<reference evidence="1" key="1">
    <citation type="journal article" date="2019" name="bioRxiv">
        <title>The Genome of the Zebra Mussel, Dreissena polymorpha: A Resource for Invasive Species Research.</title>
        <authorList>
            <person name="McCartney M.A."/>
            <person name="Auch B."/>
            <person name="Kono T."/>
            <person name="Mallez S."/>
            <person name="Zhang Y."/>
            <person name="Obille A."/>
            <person name="Becker A."/>
            <person name="Abrahante J.E."/>
            <person name="Garbe J."/>
            <person name="Badalamenti J.P."/>
            <person name="Herman A."/>
            <person name="Mangelson H."/>
            <person name="Liachko I."/>
            <person name="Sullivan S."/>
            <person name="Sone E.D."/>
            <person name="Koren S."/>
            <person name="Silverstein K.A.T."/>
            <person name="Beckman K.B."/>
            <person name="Gohl D.M."/>
        </authorList>
    </citation>
    <scope>NUCLEOTIDE SEQUENCE</scope>
    <source>
        <strain evidence="1">Duluth1</strain>
        <tissue evidence="1">Whole animal</tissue>
    </source>
</reference>
<gene>
    <name evidence="1" type="ORF">DPMN_111292</name>
</gene>
<evidence type="ECO:0000313" key="1">
    <source>
        <dbReference type="EMBL" id="KAH3837890.1"/>
    </source>
</evidence>
<evidence type="ECO:0000313" key="2">
    <source>
        <dbReference type="Proteomes" id="UP000828390"/>
    </source>
</evidence>
<accession>A0A9D4KDK6</accession>
<proteinExistence type="predicted"/>
<reference evidence="1" key="2">
    <citation type="submission" date="2020-11" db="EMBL/GenBank/DDBJ databases">
        <authorList>
            <person name="McCartney M.A."/>
            <person name="Auch B."/>
            <person name="Kono T."/>
            <person name="Mallez S."/>
            <person name="Becker A."/>
            <person name="Gohl D.M."/>
            <person name="Silverstein K.A.T."/>
            <person name="Koren S."/>
            <person name="Bechman K.B."/>
            <person name="Herman A."/>
            <person name="Abrahante J.E."/>
            <person name="Garbe J."/>
        </authorList>
    </citation>
    <scope>NUCLEOTIDE SEQUENCE</scope>
    <source>
        <strain evidence="1">Duluth1</strain>
        <tissue evidence="1">Whole animal</tissue>
    </source>
</reference>
<name>A0A9D4KDK6_DREPO</name>
<keyword evidence="2" id="KW-1185">Reference proteome</keyword>
<sequence length="141" mass="16275">MELDTCPTRREQQRLGKASTQIPGCSNQKCLKNQNTYIGGWSYNDNHTDCEYDHYDGPEDVDKYAIMSKKCFNMMHKAFQRCCLILTSKVEQGVVPLLKTHCDFVVAPTFPARCIGFGLVKRKLELQIRLFEAQFSRLDEE</sequence>
<dbReference type="EMBL" id="JAIWYP010000004">
    <property type="protein sequence ID" value="KAH3837890.1"/>
    <property type="molecule type" value="Genomic_DNA"/>
</dbReference>
<protein>
    <submittedName>
        <fullName evidence="1">Uncharacterized protein</fullName>
    </submittedName>
</protein>
<organism evidence="1 2">
    <name type="scientific">Dreissena polymorpha</name>
    <name type="common">Zebra mussel</name>
    <name type="synonym">Mytilus polymorpha</name>
    <dbReference type="NCBI Taxonomy" id="45954"/>
    <lineage>
        <taxon>Eukaryota</taxon>
        <taxon>Metazoa</taxon>
        <taxon>Spiralia</taxon>
        <taxon>Lophotrochozoa</taxon>
        <taxon>Mollusca</taxon>
        <taxon>Bivalvia</taxon>
        <taxon>Autobranchia</taxon>
        <taxon>Heteroconchia</taxon>
        <taxon>Euheterodonta</taxon>
        <taxon>Imparidentia</taxon>
        <taxon>Neoheterodontei</taxon>
        <taxon>Myida</taxon>
        <taxon>Dreissenoidea</taxon>
        <taxon>Dreissenidae</taxon>
        <taxon>Dreissena</taxon>
    </lineage>
</organism>
<dbReference type="Proteomes" id="UP000828390">
    <property type="component" value="Unassembled WGS sequence"/>
</dbReference>